<feature type="region of interest" description="Disordered" evidence="13">
    <location>
        <begin position="84"/>
        <end position="128"/>
    </location>
</feature>
<evidence type="ECO:0000313" key="17">
    <source>
        <dbReference type="RefSeq" id="XP_052133150.1"/>
    </source>
</evidence>
<name>A0A9C6XC57_FRAOC</name>
<comment type="similarity">
    <text evidence="2">Belongs to the glycosyl hydrolase 18 family. Chitinase class II subfamily.</text>
</comment>
<dbReference type="InterPro" id="IPR011583">
    <property type="entry name" value="Chitinase_II/V-like_cat"/>
</dbReference>
<evidence type="ECO:0000256" key="10">
    <source>
        <dbReference type="ARBA" id="ARBA00023295"/>
    </source>
</evidence>
<dbReference type="InterPro" id="IPR001579">
    <property type="entry name" value="Glyco_hydro_18_chit_AS"/>
</dbReference>
<comment type="catalytic activity">
    <reaction evidence="1">
        <text>Random endo-hydrolysis of N-acetyl-beta-D-glucosaminide (1-&gt;4)-beta-linkages in chitin and chitodextrins.</text>
        <dbReference type="EC" id="3.2.1.14"/>
    </reaction>
</comment>
<dbReference type="Gene3D" id="3.10.50.10">
    <property type="match status" value="1"/>
</dbReference>
<evidence type="ECO:0000256" key="1">
    <source>
        <dbReference type="ARBA" id="ARBA00000822"/>
    </source>
</evidence>
<organism evidence="16 17">
    <name type="scientific">Frankliniella occidentalis</name>
    <name type="common">Western flower thrips</name>
    <name type="synonym">Euthrips occidentalis</name>
    <dbReference type="NCBI Taxonomy" id="133901"/>
    <lineage>
        <taxon>Eukaryota</taxon>
        <taxon>Metazoa</taxon>
        <taxon>Ecdysozoa</taxon>
        <taxon>Arthropoda</taxon>
        <taxon>Hexapoda</taxon>
        <taxon>Insecta</taxon>
        <taxon>Pterygota</taxon>
        <taxon>Neoptera</taxon>
        <taxon>Paraneoptera</taxon>
        <taxon>Thysanoptera</taxon>
        <taxon>Terebrantia</taxon>
        <taxon>Thripoidea</taxon>
        <taxon>Thripidae</taxon>
        <taxon>Frankliniella</taxon>
    </lineage>
</organism>
<evidence type="ECO:0000256" key="2">
    <source>
        <dbReference type="ARBA" id="ARBA00009121"/>
    </source>
</evidence>
<feature type="chain" id="PRO_5039724166" description="chitinase" evidence="14">
    <location>
        <begin position="24"/>
        <end position="621"/>
    </location>
</feature>
<reference evidence="17" key="1">
    <citation type="submission" date="2025-08" db="UniProtKB">
        <authorList>
            <consortium name="RefSeq"/>
        </authorList>
    </citation>
    <scope>IDENTIFICATION</scope>
    <source>
        <tissue evidence="17">Whole organism</tissue>
    </source>
</reference>
<dbReference type="GO" id="GO:0000272">
    <property type="term" value="P:polysaccharide catabolic process"/>
    <property type="evidence" value="ECO:0007669"/>
    <property type="project" value="UniProtKB-KW"/>
</dbReference>
<dbReference type="PROSITE" id="PS01095">
    <property type="entry name" value="GH18_1"/>
    <property type="match status" value="1"/>
</dbReference>
<keyword evidence="11" id="KW-0624">Polysaccharide degradation</keyword>
<evidence type="ECO:0000256" key="8">
    <source>
        <dbReference type="ARBA" id="ARBA00023157"/>
    </source>
</evidence>
<feature type="signal peptide" evidence="14">
    <location>
        <begin position="1"/>
        <end position="23"/>
    </location>
</feature>
<keyword evidence="4" id="KW-0147">Chitin-binding</keyword>
<dbReference type="InterPro" id="IPR029070">
    <property type="entry name" value="Chitinase_insertion_sf"/>
</dbReference>
<dbReference type="AlphaFoldDB" id="A0A9C6XC57"/>
<dbReference type="GO" id="GO:0008843">
    <property type="term" value="F:endochitinase activity"/>
    <property type="evidence" value="ECO:0007669"/>
    <property type="project" value="UniProtKB-EC"/>
</dbReference>
<feature type="domain" description="GH18" evidence="15">
    <location>
        <begin position="252"/>
        <end position="618"/>
    </location>
</feature>
<dbReference type="Pfam" id="PF00704">
    <property type="entry name" value="Glyco_hydro_18"/>
    <property type="match status" value="1"/>
</dbReference>
<dbReference type="GO" id="GO:0005576">
    <property type="term" value="C:extracellular region"/>
    <property type="evidence" value="ECO:0007669"/>
    <property type="project" value="TreeGrafter"/>
</dbReference>
<evidence type="ECO:0000256" key="13">
    <source>
        <dbReference type="SAM" id="MobiDB-lite"/>
    </source>
</evidence>
<dbReference type="GeneID" id="127752294"/>
<evidence type="ECO:0000256" key="4">
    <source>
        <dbReference type="ARBA" id="ARBA00022669"/>
    </source>
</evidence>
<accession>A0A9C6XC57</accession>
<proteinExistence type="inferred from homology"/>
<evidence type="ECO:0000256" key="3">
    <source>
        <dbReference type="ARBA" id="ARBA00012729"/>
    </source>
</evidence>
<feature type="compositionally biased region" description="Pro residues" evidence="13">
    <location>
        <begin position="109"/>
        <end position="118"/>
    </location>
</feature>
<feature type="compositionally biased region" description="Basic and acidic residues" evidence="13">
    <location>
        <begin position="84"/>
        <end position="94"/>
    </location>
</feature>
<evidence type="ECO:0000256" key="5">
    <source>
        <dbReference type="ARBA" id="ARBA00022729"/>
    </source>
</evidence>
<dbReference type="GO" id="GO:0006032">
    <property type="term" value="P:chitin catabolic process"/>
    <property type="evidence" value="ECO:0007669"/>
    <property type="project" value="UniProtKB-KW"/>
</dbReference>
<dbReference type="PANTHER" id="PTHR11177">
    <property type="entry name" value="CHITINASE"/>
    <property type="match status" value="1"/>
</dbReference>
<evidence type="ECO:0000256" key="6">
    <source>
        <dbReference type="ARBA" id="ARBA00022801"/>
    </source>
</evidence>
<sequence length="621" mass="68383">MAWARQALQALALLVLVLGPCAGRSLSARERAALTAAGFLRDSVESVPAHVVPGDGERGAHRASLKSSIAPFGTQALPIRAAVEHRPSSRDRALESIPLRSAVERRPAPDPAVAPPPSRRASRPVVHRTSPRVGVRPLTSSQAWPANSAHPFLGAVGANWWQQSASALPSPSYVIPLSDPSPSPVATRWTPQTPIWPYLETIPNYAPAGPLLQPQGRWGLLGSPNYVFSTLGERQPPLVLTYQAIKNPEPEQKVVCYLEAWAAYRKDVVSYSADNVDPFACTHLLYAFASIDPHSFRIVPQDEEYDLVKGGYRAAVGVKRKNPKLKVMLSVGGWMEGSSKFSQMASRADRRREFIRSVVRVLDAHKFDGLDLDWEYPGALDLGGLSSDKDHFSLLVDELAEVFGPRGWLLSAAVSPSRFRMEDAYDVARIAKSLDFINLMAFDLHAERDSAADHHAPLHQRPHDASIDIFYNVDYAVKYWMKRGAPAEKLVLGVPFYGRSFTLKDPARYVPGSAIKGLGKEGRYTQEKGFLAYFEICELQAEGGWRLQVDRAGSPFMVKGDQWVGYEDAVSVTNKMAYIRKQNLGGVMIWAVDLDDFHGQCGTKTPLLSAVRNNIQGESVQ</sequence>
<dbReference type="CDD" id="cd02872">
    <property type="entry name" value="GH18_chitolectin_chitotriosidase"/>
    <property type="match status" value="1"/>
</dbReference>
<keyword evidence="6 12" id="KW-0378">Hydrolase</keyword>
<dbReference type="InterPro" id="IPR017853">
    <property type="entry name" value="GH"/>
</dbReference>
<dbReference type="OrthoDB" id="73875at2759"/>
<evidence type="ECO:0000259" key="15">
    <source>
        <dbReference type="PROSITE" id="PS51910"/>
    </source>
</evidence>
<dbReference type="PANTHER" id="PTHR11177:SF317">
    <property type="entry name" value="CHITINASE 12-RELATED"/>
    <property type="match status" value="1"/>
</dbReference>
<keyword evidence="8" id="KW-1015">Disulfide bond</keyword>
<dbReference type="InterPro" id="IPR050314">
    <property type="entry name" value="Glycosyl_Hydrlase_18"/>
</dbReference>
<dbReference type="KEGG" id="foc:127752294"/>
<evidence type="ECO:0000256" key="7">
    <source>
        <dbReference type="ARBA" id="ARBA00023024"/>
    </source>
</evidence>
<dbReference type="InterPro" id="IPR001223">
    <property type="entry name" value="Glyco_hydro18_cat"/>
</dbReference>
<dbReference type="EC" id="3.2.1.14" evidence="3"/>
<dbReference type="PROSITE" id="PS51910">
    <property type="entry name" value="GH18_2"/>
    <property type="match status" value="1"/>
</dbReference>
<dbReference type="GO" id="GO:0008061">
    <property type="term" value="F:chitin binding"/>
    <property type="evidence" value="ECO:0007669"/>
    <property type="project" value="UniProtKB-KW"/>
</dbReference>
<keyword evidence="5 14" id="KW-0732">Signal</keyword>
<evidence type="ECO:0000313" key="16">
    <source>
        <dbReference type="Proteomes" id="UP000504606"/>
    </source>
</evidence>
<dbReference type="Gene3D" id="3.20.20.80">
    <property type="entry name" value="Glycosidases"/>
    <property type="match status" value="1"/>
</dbReference>
<keyword evidence="16" id="KW-1185">Reference proteome</keyword>
<evidence type="ECO:0000256" key="11">
    <source>
        <dbReference type="ARBA" id="ARBA00023326"/>
    </source>
</evidence>
<gene>
    <name evidence="17" type="primary">LOC127752294</name>
</gene>
<dbReference type="FunFam" id="3.10.50.10:FF:000004">
    <property type="entry name" value="Chitinase 5"/>
    <property type="match status" value="1"/>
</dbReference>
<evidence type="ECO:0000256" key="9">
    <source>
        <dbReference type="ARBA" id="ARBA00023277"/>
    </source>
</evidence>
<evidence type="ECO:0000256" key="12">
    <source>
        <dbReference type="RuleBase" id="RU000489"/>
    </source>
</evidence>
<dbReference type="SUPFAM" id="SSF51445">
    <property type="entry name" value="(Trans)glycosidases"/>
    <property type="match status" value="1"/>
</dbReference>
<keyword evidence="9" id="KW-0119">Carbohydrate metabolism</keyword>
<evidence type="ECO:0000256" key="14">
    <source>
        <dbReference type="SAM" id="SignalP"/>
    </source>
</evidence>
<keyword evidence="7" id="KW-0146">Chitin degradation</keyword>
<protein>
    <recommendedName>
        <fullName evidence="3">chitinase</fullName>
        <ecNumber evidence="3">3.2.1.14</ecNumber>
    </recommendedName>
</protein>
<dbReference type="Proteomes" id="UP000504606">
    <property type="component" value="Unplaced"/>
</dbReference>
<keyword evidence="10 12" id="KW-0326">Glycosidase</keyword>
<dbReference type="SUPFAM" id="SSF54556">
    <property type="entry name" value="Chitinase insertion domain"/>
    <property type="match status" value="1"/>
</dbReference>
<dbReference type="SMART" id="SM00636">
    <property type="entry name" value="Glyco_18"/>
    <property type="match status" value="1"/>
</dbReference>
<dbReference type="RefSeq" id="XP_052133150.1">
    <property type="nucleotide sequence ID" value="XM_052277190.1"/>
</dbReference>